<dbReference type="InterPro" id="IPR018392">
    <property type="entry name" value="LysM"/>
</dbReference>
<dbReference type="InterPro" id="IPR052210">
    <property type="entry name" value="LysM1-like"/>
</dbReference>
<dbReference type="SMART" id="SM00257">
    <property type="entry name" value="LysM"/>
    <property type="match status" value="2"/>
</dbReference>
<dbReference type="EMBL" id="ML179203">
    <property type="protein sequence ID" value="THU95302.1"/>
    <property type="molecule type" value="Genomic_DNA"/>
</dbReference>
<feature type="compositionally biased region" description="Low complexity" evidence="3">
    <location>
        <begin position="208"/>
        <end position="231"/>
    </location>
</feature>
<dbReference type="PROSITE" id="PS51782">
    <property type="entry name" value="LYSM"/>
    <property type="match status" value="2"/>
</dbReference>
<dbReference type="PANTHER" id="PTHR34997">
    <property type="entry name" value="AM15"/>
    <property type="match status" value="1"/>
</dbReference>
<dbReference type="GO" id="GO:0008061">
    <property type="term" value="F:chitin binding"/>
    <property type="evidence" value="ECO:0007669"/>
    <property type="project" value="UniProtKB-KW"/>
</dbReference>
<gene>
    <name evidence="7" type="ORF">K435DRAFT_966527</name>
    <name evidence="6" type="ORF">K435DRAFT_973309</name>
</gene>
<accession>A0A4S8KT29</accession>
<organism evidence="6 8">
    <name type="scientific">Dendrothele bispora (strain CBS 962.96)</name>
    <dbReference type="NCBI Taxonomy" id="1314807"/>
    <lineage>
        <taxon>Eukaryota</taxon>
        <taxon>Fungi</taxon>
        <taxon>Dikarya</taxon>
        <taxon>Basidiomycota</taxon>
        <taxon>Agaricomycotina</taxon>
        <taxon>Agaricomycetes</taxon>
        <taxon>Agaricomycetidae</taxon>
        <taxon>Agaricales</taxon>
        <taxon>Agaricales incertae sedis</taxon>
        <taxon>Dendrothele</taxon>
    </lineage>
</organism>
<dbReference type="EMBL" id="ML180099">
    <property type="protein sequence ID" value="THU78987.1"/>
    <property type="molecule type" value="Genomic_DNA"/>
</dbReference>
<dbReference type="PANTHER" id="PTHR34997:SF1">
    <property type="entry name" value="PEPTIDOGLYCAN-BINDING LYSIN DOMAIN"/>
    <property type="match status" value="1"/>
</dbReference>
<evidence type="ECO:0000256" key="4">
    <source>
        <dbReference type="SAM" id="SignalP"/>
    </source>
</evidence>
<feature type="signal peptide" evidence="4">
    <location>
        <begin position="1"/>
        <end position="21"/>
    </location>
</feature>
<evidence type="ECO:0000313" key="7">
    <source>
        <dbReference type="EMBL" id="THU95302.1"/>
    </source>
</evidence>
<evidence type="ECO:0000313" key="6">
    <source>
        <dbReference type="EMBL" id="THU78987.1"/>
    </source>
</evidence>
<reference evidence="6 8" key="1">
    <citation type="journal article" date="2019" name="Nat. Ecol. Evol.">
        <title>Megaphylogeny resolves global patterns of mushroom evolution.</title>
        <authorList>
            <person name="Varga T."/>
            <person name="Krizsan K."/>
            <person name="Foldi C."/>
            <person name="Dima B."/>
            <person name="Sanchez-Garcia M."/>
            <person name="Sanchez-Ramirez S."/>
            <person name="Szollosi G.J."/>
            <person name="Szarkandi J.G."/>
            <person name="Papp V."/>
            <person name="Albert L."/>
            <person name="Andreopoulos W."/>
            <person name="Angelini C."/>
            <person name="Antonin V."/>
            <person name="Barry K.W."/>
            <person name="Bougher N.L."/>
            <person name="Buchanan P."/>
            <person name="Buyck B."/>
            <person name="Bense V."/>
            <person name="Catcheside P."/>
            <person name="Chovatia M."/>
            <person name="Cooper J."/>
            <person name="Damon W."/>
            <person name="Desjardin D."/>
            <person name="Finy P."/>
            <person name="Geml J."/>
            <person name="Haridas S."/>
            <person name="Hughes K."/>
            <person name="Justo A."/>
            <person name="Karasinski D."/>
            <person name="Kautmanova I."/>
            <person name="Kiss B."/>
            <person name="Kocsube S."/>
            <person name="Kotiranta H."/>
            <person name="LaButti K.M."/>
            <person name="Lechner B.E."/>
            <person name="Liimatainen K."/>
            <person name="Lipzen A."/>
            <person name="Lukacs Z."/>
            <person name="Mihaltcheva S."/>
            <person name="Morgado L.N."/>
            <person name="Niskanen T."/>
            <person name="Noordeloos M.E."/>
            <person name="Ohm R.A."/>
            <person name="Ortiz-Santana B."/>
            <person name="Ovrebo C."/>
            <person name="Racz N."/>
            <person name="Riley R."/>
            <person name="Savchenko A."/>
            <person name="Shiryaev A."/>
            <person name="Soop K."/>
            <person name="Spirin V."/>
            <person name="Szebenyi C."/>
            <person name="Tomsovsky M."/>
            <person name="Tulloss R.E."/>
            <person name="Uehling J."/>
            <person name="Grigoriev I.V."/>
            <person name="Vagvolgyi C."/>
            <person name="Papp T."/>
            <person name="Martin F.M."/>
            <person name="Miettinen O."/>
            <person name="Hibbett D.S."/>
            <person name="Nagy L.G."/>
        </authorList>
    </citation>
    <scope>NUCLEOTIDE SEQUENCE [LARGE SCALE GENOMIC DNA]</scope>
    <source>
        <strain evidence="6 8">CBS 962.96</strain>
    </source>
</reference>
<proteinExistence type="predicted"/>
<dbReference type="Pfam" id="PF01476">
    <property type="entry name" value="LysM"/>
    <property type="match status" value="2"/>
</dbReference>
<feature type="domain" description="LysM" evidence="5">
    <location>
        <begin position="82"/>
        <end position="128"/>
    </location>
</feature>
<keyword evidence="4" id="KW-0732">Signal</keyword>
<evidence type="ECO:0000313" key="8">
    <source>
        <dbReference type="Proteomes" id="UP000297245"/>
    </source>
</evidence>
<dbReference type="AlphaFoldDB" id="A0A4S8KT29"/>
<sequence>MFAKVAVAALALPLFAQSVLAGPCVRHYTVQEGDICDGISAANQVSTYQLAKINEGYIDSTCSNLQPGATICIGYENEDCSKTYVVKAQDSCGTIADAHAINTTMLYLNNPQIDGECSNIYVGETRTAVFLIHNRCQARIYPPTTTVAHAYACLRFASVPSYLPPPPFSKHFLVLCVNDVVAVPPHSGVETIATAIPVTATAAASAIPTTSSSRAAVSSSASASASASSSSGDDEDDEDLPFCDEL</sequence>
<dbReference type="SUPFAM" id="SSF54106">
    <property type="entry name" value="LysM domain"/>
    <property type="match status" value="2"/>
</dbReference>
<dbReference type="OrthoDB" id="5985073at2759"/>
<dbReference type="Gene3D" id="3.10.350.10">
    <property type="entry name" value="LysM domain"/>
    <property type="match status" value="2"/>
</dbReference>
<dbReference type="Proteomes" id="UP000297245">
    <property type="component" value="Unassembled WGS sequence"/>
</dbReference>
<evidence type="ECO:0000256" key="2">
    <source>
        <dbReference type="ARBA" id="ARBA00023026"/>
    </source>
</evidence>
<dbReference type="CDD" id="cd00118">
    <property type="entry name" value="LysM"/>
    <property type="match status" value="2"/>
</dbReference>
<protein>
    <recommendedName>
        <fullName evidence="5">LysM domain-containing protein</fullName>
    </recommendedName>
</protein>
<name>A0A4S8KT29_DENBC</name>
<feature type="chain" id="PRO_5040598029" description="LysM domain-containing protein" evidence="4">
    <location>
        <begin position="22"/>
        <end position="246"/>
    </location>
</feature>
<evidence type="ECO:0000256" key="1">
    <source>
        <dbReference type="ARBA" id="ARBA00022669"/>
    </source>
</evidence>
<keyword evidence="1" id="KW-0147">Chitin-binding</keyword>
<evidence type="ECO:0000256" key="3">
    <source>
        <dbReference type="SAM" id="MobiDB-lite"/>
    </source>
</evidence>
<keyword evidence="2" id="KW-0843">Virulence</keyword>
<feature type="domain" description="LysM" evidence="5">
    <location>
        <begin position="26"/>
        <end position="73"/>
    </location>
</feature>
<dbReference type="InterPro" id="IPR036779">
    <property type="entry name" value="LysM_dom_sf"/>
</dbReference>
<keyword evidence="8" id="KW-1185">Reference proteome</keyword>
<feature type="region of interest" description="Disordered" evidence="3">
    <location>
        <begin position="208"/>
        <end position="246"/>
    </location>
</feature>
<evidence type="ECO:0000259" key="5">
    <source>
        <dbReference type="PROSITE" id="PS51782"/>
    </source>
</evidence>
<feature type="compositionally biased region" description="Acidic residues" evidence="3">
    <location>
        <begin position="232"/>
        <end position="246"/>
    </location>
</feature>